<evidence type="ECO:0000256" key="3">
    <source>
        <dbReference type="ARBA" id="ARBA00022692"/>
    </source>
</evidence>
<organism evidence="12 13">
    <name type="scientific">Quillaja saponaria</name>
    <name type="common">Soap bark tree</name>
    <dbReference type="NCBI Taxonomy" id="32244"/>
    <lineage>
        <taxon>Eukaryota</taxon>
        <taxon>Viridiplantae</taxon>
        <taxon>Streptophyta</taxon>
        <taxon>Embryophyta</taxon>
        <taxon>Tracheophyta</taxon>
        <taxon>Spermatophyta</taxon>
        <taxon>Magnoliopsida</taxon>
        <taxon>eudicotyledons</taxon>
        <taxon>Gunneridae</taxon>
        <taxon>Pentapetalae</taxon>
        <taxon>rosids</taxon>
        <taxon>fabids</taxon>
        <taxon>Fabales</taxon>
        <taxon>Quillajaceae</taxon>
        <taxon>Quillaja</taxon>
    </lineage>
</organism>
<dbReference type="Proteomes" id="UP001163823">
    <property type="component" value="Chromosome 7"/>
</dbReference>
<feature type="domain" description="Cytochrome b561" evidence="11">
    <location>
        <begin position="193"/>
        <end position="386"/>
    </location>
</feature>
<dbReference type="PROSITE" id="PS50939">
    <property type="entry name" value="CYTOCHROME_B561"/>
    <property type="match status" value="1"/>
</dbReference>
<dbReference type="PROSITE" id="PS50836">
    <property type="entry name" value="DOMON"/>
    <property type="match status" value="1"/>
</dbReference>
<protein>
    <submittedName>
        <fullName evidence="12">Cytochrome b561 and DOMON domain-containing protein</fullName>
    </submittedName>
</protein>
<keyword evidence="5" id="KW-0249">Electron transport</keyword>
<evidence type="ECO:0000259" key="11">
    <source>
        <dbReference type="PROSITE" id="PS50939"/>
    </source>
</evidence>
<dbReference type="InterPro" id="IPR005018">
    <property type="entry name" value="DOMON_domain"/>
</dbReference>
<feature type="transmembrane region" description="Helical" evidence="8">
    <location>
        <begin position="361"/>
        <end position="383"/>
    </location>
</feature>
<feature type="signal peptide" evidence="9">
    <location>
        <begin position="1"/>
        <end position="29"/>
    </location>
</feature>
<dbReference type="PANTHER" id="PTHR23130">
    <property type="entry name" value="CYTOCHROME B561 AND DOMON DOMAIN-CONTAINING PROTEIN"/>
    <property type="match status" value="1"/>
</dbReference>
<dbReference type="EMBL" id="JARAOO010000007">
    <property type="protein sequence ID" value="KAJ7962575.1"/>
    <property type="molecule type" value="Genomic_DNA"/>
</dbReference>
<dbReference type="KEGG" id="qsa:O6P43_017779"/>
<feature type="chain" id="PRO_5042113887" evidence="9">
    <location>
        <begin position="30"/>
        <end position="401"/>
    </location>
</feature>
<dbReference type="AlphaFoldDB" id="A0AAD7LT41"/>
<evidence type="ECO:0000256" key="7">
    <source>
        <dbReference type="ARBA" id="ARBA00023136"/>
    </source>
</evidence>
<feature type="transmembrane region" description="Helical" evidence="8">
    <location>
        <begin position="228"/>
        <end position="248"/>
    </location>
</feature>
<keyword evidence="4 9" id="KW-0732">Signal</keyword>
<gene>
    <name evidence="12" type="ORF">O6P43_017779</name>
</gene>
<evidence type="ECO:0000256" key="9">
    <source>
        <dbReference type="SAM" id="SignalP"/>
    </source>
</evidence>
<keyword evidence="2" id="KW-0813">Transport</keyword>
<dbReference type="PANTHER" id="PTHR23130:SF115">
    <property type="entry name" value="OS01G0680900 PROTEIN"/>
    <property type="match status" value="1"/>
</dbReference>
<evidence type="ECO:0000259" key="10">
    <source>
        <dbReference type="PROSITE" id="PS50836"/>
    </source>
</evidence>
<comment type="caution">
    <text evidence="12">The sequence shown here is derived from an EMBL/GenBank/DDBJ whole genome shotgun (WGS) entry which is preliminary data.</text>
</comment>
<dbReference type="InterPro" id="IPR006593">
    <property type="entry name" value="Cyt_b561/ferric_Rdtase_TM"/>
</dbReference>
<keyword evidence="3 8" id="KW-0812">Transmembrane</keyword>
<dbReference type="Pfam" id="PF03351">
    <property type="entry name" value="DOMON"/>
    <property type="match status" value="1"/>
</dbReference>
<evidence type="ECO:0000256" key="8">
    <source>
        <dbReference type="SAM" id="Phobius"/>
    </source>
</evidence>
<feature type="transmembrane region" description="Helical" evidence="8">
    <location>
        <begin position="260"/>
        <end position="285"/>
    </location>
</feature>
<keyword evidence="6 8" id="KW-1133">Transmembrane helix</keyword>
<dbReference type="GO" id="GO:0016020">
    <property type="term" value="C:membrane"/>
    <property type="evidence" value="ECO:0007669"/>
    <property type="project" value="UniProtKB-SubCell"/>
</dbReference>
<accession>A0AAD7LT41</accession>
<feature type="transmembrane region" description="Helical" evidence="8">
    <location>
        <begin position="337"/>
        <end position="355"/>
    </location>
</feature>
<evidence type="ECO:0000256" key="5">
    <source>
        <dbReference type="ARBA" id="ARBA00022982"/>
    </source>
</evidence>
<evidence type="ECO:0000256" key="6">
    <source>
        <dbReference type="ARBA" id="ARBA00022989"/>
    </source>
</evidence>
<dbReference type="SMART" id="SM00665">
    <property type="entry name" value="B561"/>
    <property type="match status" value="1"/>
</dbReference>
<evidence type="ECO:0000313" key="12">
    <source>
        <dbReference type="EMBL" id="KAJ7962575.1"/>
    </source>
</evidence>
<evidence type="ECO:0000256" key="1">
    <source>
        <dbReference type="ARBA" id="ARBA00004370"/>
    </source>
</evidence>
<reference evidence="12" key="1">
    <citation type="journal article" date="2023" name="Science">
        <title>Elucidation of the pathway for biosynthesis of saponin adjuvants from the soapbark tree.</title>
        <authorList>
            <person name="Reed J."/>
            <person name="Orme A."/>
            <person name="El-Demerdash A."/>
            <person name="Owen C."/>
            <person name="Martin L.B.B."/>
            <person name="Misra R.C."/>
            <person name="Kikuchi S."/>
            <person name="Rejzek M."/>
            <person name="Martin A.C."/>
            <person name="Harkess A."/>
            <person name="Leebens-Mack J."/>
            <person name="Louveau T."/>
            <person name="Stephenson M.J."/>
            <person name="Osbourn A."/>
        </authorList>
    </citation>
    <scope>NUCLEOTIDE SEQUENCE</scope>
    <source>
        <strain evidence="12">S10</strain>
    </source>
</reference>
<name>A0AAD7LT41_QUISA</name>
<proteinExistence type="predicted"/>
<dbReference type="Pfam" id="PF03188">
    <property type="entry name" value="Cytochrom_B561"/>
    <property type="match status" value="1"/>
</dbReference>
<evidence type="ECO:0000313" key="13">
    <source>
        <dbReference type="Proteomes" id="UP001163823"/>
    </source>
</evidence>
<feature type="transmembrane region" description="Helical" evidence="8">
    <location>
        <begin position="297"/>
        <end position="316"/>
    </location>
</feature>
<comment type="subcellular location">
    <subcellularLocation>
        <location evidence="1">Membrane</location>
    </subcellularLocation>
</comment>
<dbReference type="InterPro" id="IPR045266">
    <property type="entry name" value="DOH_DOMON"/>
</dbReference>
<keyword evidence="7 8" id="KW-0472">Membrane</keyword>
<evidence type="ECO:0000256" key="2">
    <source>
        <dbReference type="ARBA" id="ARBA00022448"/>
    </source>
</evidence>
<dbReference type="Gene3D" id="1.20.120.1770">
    <property type="match status" value="1"/>
</dbReference>
<dbReference type="CDD" id="cd09631">
    <property type="entry name" value="DOMON_DOH"/>
    <property type="match status" value="1"/>
</dbReference>
<dbReference type="SMART" id="SM00664">
    <property type="entry name" value="DoH"/>
    <property type="match status" value="1"/>
</dbReference>
<sequence>MANSRSWILTWTSNFVHLCFFLLVVELEAFVAEDDDSSSGGLVSESTCKNINFQSFLPPPYQNISHIACKPVWHTYELRHYQSDDHTMTIILSAPYTTGWIGIGLSKDGLMVGASAMVGWVNKNGHARIKQYYIQGNKSSEVIVDKGELPLNNVPAAVATNGAEIYLAFQLQAMNHLVQQPVLLAFGSKYPHNNHLHKHDDKTTILFDFAPAGSKVITSDNNLGNLRMNHGIVAIIGWGLVLPVGAIVPRYFKHKDPQWYYLHSVIQFVGFGLGLAAILLGRQLYTRMKAQIPAHRGIGIFVFVLSILQIMASFLRPSKISKIRRYWNWYHHWFGRLALFFGALNIVLGIHAAGAGSDWKIGYGFLASVIIVAVIVLEVLAYMKRSEKSNLPPSFQMDPVG</sequence>
<evidence type="ECO:0000256" key="4">
    <source>
        <dbReference type="ARBA" id="ARBA00022729"/>
    </source>
</evidence>
<dbReference type="CDD" id="cd08760">
    <property type="entry name" value="Cyt_b561_FRRS1_like"/>
    <property type="match status" value="1"/>
</dbReference>
<keyword evidence="13" id="KW-1185">Reference proteome</keyword>
<feature type="domain" description="DOMON" evidence="10">
    <location>
        <begin position="74"/>
        <end position="187"/>
    </location>
</feature>